<feature type="region of interest" description="Disordered" evidence="1">
    <location>
        <begin position="77"/>
        <end position="125"/>
    </location>
</feature>
<gene>
    <name evidence="3" type="ORF">HZZ10_05925</name>
</gene>
<dbReference type="AlphaFoldDB" id="A0A853ER57"/>
<sequence length="202" mass="21215">MTTIDAPQPDSRSVIRTTAATTAFVVGWYALPDYVRSKTARTVLKTAGLAAFAALGIRDMRHDDTWQKTVATVRGTGTPPWKLTDQTFDGSRVSQAGPDGTQASDAPAGEGTGTQTTSSTVAPDGMDRTTQVAALAGAGLVVVGSSVLTVVVEKKVFHRNEARATRGVRLPHTRSALLFGALTALVAVPDVWHSRAAESAQR</sequence>
<organism evidence="3 4">
    <name type="scientific">Sanguibacter inulinus</name>
    <dbReference type="NCBI Taxonomy" id="60922"/>
    <lineage>
        <taxon>Bacteria</taxon>
        <taxon>Bacillati</taxon>
        <taxon>Actinomycetota</taxon>
        <taxon>Actinomycetes</taxon>
        <taxon>Micrococcales</taxon>
        <taxon>Sanguibacteraceae</taxon>
        <taxon>Sanguibacter</taxon>
    </lineage>
</organism>
<keyword evidence="2" id="KW-0812">Transmembrane</keyword>
<dbReference type="Proteomes" id="UP000561011">
    <property type="component" value="Unassembled WGS sequence"/>
</dbReference>
<keyword evidence="2" id="KW-1133">Transmembrane helix</keyword>
<protein>
    <recommendedName>
        <fullName evidence="5">Peptidase S9</fullName>
    </recommendedName>
</protein>
<name>A0A853ER57_9MICO</name>
<keyword evidence="2" id="KW-0472">Membrane</keyword>
<evidence type="ECO:0008006" key="5">
    <source>
        <dbReference type="Google" id="ProtNLM"/>
    </source>
</evidence>
<feature type="transmembrane region" description="Helical" evidence="2">
    <location>
        <begin position="132"/>
        <end position="152"/>
    </location>
</feature>
<feature type="compositionally biased region" description="Polar residues" evidence="1">
    <location>
        <begin position="84"/>
        <end position="94"/>
    </location>
</feature>
<evidence type="ECO:0000313" key="4">
    <source>
        <dbReference type="Proteomes" id="UP000561011"/>
    </source>
</evidence>
<evidence type="ECO:0000256" key="1">
    <source>
        <dbReference type="SAM" id="MobiDB-lite"/>
    </source>
</evidence>
<proteinExistence type="predicted"/>
<keyword evidence="4" id="KW-1185">Reference proteome</keyword>
<feature type="transmembrane region" description="Helical" evidence="2">
    <location>
        <begin position="13"/>
        <end position="31"/>
    </location>
</feature>
<dbReference type="RefSeq" id="WP_179912799.1">
    <property type="nucleotide sequence ID" value="NZ_JACBYE010000009.1"/>
</dbReference>
<dbReference type="EMBL" id="JACBYE010000009">
    <property type="protein sequence ID" value="NYS93066.1"/>
    <property type="molecule type" value="Genomic_DNA"/>
</dbReference>
<evidence type="ECO:0000313" key="3">
    <source>
        <dbReference type="EMBL" id="NYS93066.1"/>
    </source>
</evidence>
<accession>A0A853ER57</accession>
<comment type="caution">
    <text evidence="3">The sequence shown here is derived from an EMBL/GenBank/DDBJ whole genome shotgun (WGS) entry which is preliminary data.</text>
</comment>
<reference evidence="3 4" key="1">
    <citation type="submission" date="2020-07" db="EMBL/GenBank/DDBJ databases">
        <title>MOT database genomes.</title>
        <authorList>
            <person name="Joseph S."/>
            <person name="Aduse-Opoku J."/>
            <person name="Hashim A."/>
            <person name="Wade W."/>
            <person name="Curtis M."/>
        </authorList>
    </citation>
    <scope>NUCLEOTIDE SEQUENCE [LARGE SCALE GENOMIC DNA]</scope>
    <source>
        <strain evidence="3 4">DSM 100099</strain>
    </source>
</reference>
<evidence type="ECO:0000256" key="2">
    <source>
        <dbReference type="SAM" id="Phobius"/>
    </source>
</evidence>